<keyword evidence="2" id="KW-1185">Reference proteome</keyword>
<protein>
    <submittedName>
        <fullName evidence="1">Uncharacterized protein</fullName>
    </submittedName>
</protein>
<evidence type="ECO:0000313" key="2">
    <source>
        <dbReference type="Proteomes" id="UP000722625"/>
    </source>
</evidence>
<comment type="caution">
    <text evidence="1">The sequence shown here is derived from an EMBL/GenBank/DDBJ whole genome shotgun (WGS) entry which is preliminary data.</text>
</comment>
<dbReference type="Proteomes" id="UP000722625">
    <property type="component" value="Unassembled WGS sequence"/>
</dbReference>
<gene>
    <name evidence="1" type="ORF">KHA90_05795</name>
</gene>
<dbReference type="RefSeq" id="WP_213296321.1">
    <property type="nucleotide sequence ID" value="NZ_JAGYVZ010000004.1"/>
</dbReference>
<dbReference type="EMBL" id="JAGYVZ010000004">
    <property type="protein sequence ID" value="MBS7230529.1"/>
    <property type="molecule type" value="Genomic_DNA"/>
</dbReference>
<sequence length="48" mass="5463">MRKEIRPILKTGHFHVSMIQPKGDLNSSDAQELLDIVSQTLKEGFKIL</sequence>
<accession>A0ABS5P8B6</accession>
<proteinExistence type="predicted"/>
<evidence type="ECO:0000313" key="1">
    <source>
        <dbReference type="EMBL" id="MBS7230529.1"/>
    </source>
</evidence>
<name>A0ABS5P8B6_9FLAO</name>
<reference evidence="1 2" key="1">
    <citation type="journal article" date="2018" name="Int. J. Syst. Evol. Microbiol.">
        <title>Flavobacterium chryseum sp. nov. and Flavobacterium psychroterrae sp. nov., novel environmental bacteria isolated from Antarctica.</title>
        <authorList>
            <person name="Kralova S."/>
            <person name="Svec P."/>
            <person name="Busse H.J."/>
            <person name="Stankova E."/>
            <person name="Vaczi P."/>
            <person name="Sedlacek I."/>
        </authorList>
    </citation>
    <scope>NUCLEOTIDE SEQUENCE [LARGE SCALE GENOMIC DNA]</scope>
    <source>
        <strain evidence="1 2">CCM 8827</strain>
    </source>
</reference>
<organism evidence="1 2">
    <name type="scientific">Flavobacterium psychroterrae</name>
    <dbReference type="NCBI Taxonomy" id="2133767"/>
    <lineage>
        <taxon>Bacteria</taxon>
        <taxon>Pseudomonadati</taxon>
        <taxon>Bacteroidota</taxon>
        <taxon>Flavobacteriia</taxon>
        <taxon>Flavobacteriales</taxon>
        <taxon>Flavobacteriaceae</taxon>
        <taxon>Flavobacterium</taxon>
    </lineage>
</organism>